<keyword evidence="3" id="KW-0472">Membrane</keyword>
<gene>
    <name evidence="4" type="primary">amrB</name>
    <name evidence="4" type="ORF">K8I29_09650</name>
</gene>
<evidence type="ECO:0000256" key="1">
    <source>
        <dbReference type="ARBA" id="ARBA00006315"/>
    </source>
</evidence>
<dbReference type="AlphaFoldDB" id="A0A953JEW4"/>
<keyword evidence="3" id="KW-0812">Transmembrane</keyword>
<evidence type="ECO:0000256" key="3">
    <source>
        <dbReference type="SAM" id="Phobius"/>
    </source>
</evidence>
<dbReference type="HAMAP" id="MF_00055">
    <property type="entry name" value="MEMO1"/>
    <property type="match status" value="1"/>
</dbReference>
<name>A0A953JEW4_9BACT</name>
<accession>A0A953JEW4</accession>
<protein>
    <recommendedName>
        <fullName evidence="2">MEMO1 family protein K8I29_09650</fullName>
    </recommendedName>
</protein>
<dbReference type="PANTHER" id="PTHR11060">
    <property type="entry name" value="PROTEIN MEMO1"/>
    <property type="match status" value="1"/>
</dbReference>
<dbReference type="CDD" id="cd07361">
    <property type="entry name" value="MEMO_like"/>
    <property type="match status" value="1"/>
</dbReference>
<dbReference type="PANTHER" id="PTHR11060:SF0">
    <property type="entry name" value="PROTEIN MEMO1"/>
    <property type="match status" value="1"/>
</dbReference>
<sequence length="267" mass="28254">MKRRPAVAGQFYYGDAARLKSQVEQYAVPAAVREKAIGIISPHAGLMYSGAVAGAVYSSLQQPGTFLLLGPNHTGLGAPASLMVSGEWEIPSATLSLDESLAGSLLQKVPSLTADVQAHVYEHSLEVQLPFIAHFSGEAKIAPLLLMGASLKECEEMGRGIAAAIEEADYEVVIVASSDMSHYVSHDTAKRLDGLALQEILALDPERLYTTVRRERISMCGVVPVTVMLYAALALGASGAKLVRYATSGETSGDYTRVVGYAGVVVT</sequence>
<dbReference type="EMBL" id="JAIOIV010000076">
    <property type="protein sequence ID" value="MBZ0156456.1"/>
    <property type="molecule type" value="Genomic_DNA"/>
</dbReference>
<dbReference type="InterPro" id="IPR002737">
    <property type="entry name" value="MEMO1_fam"/>
</dbReference>
<dbReference type="Gene3D" id="3.40.830.10">
    <property type="entry name" value="LigB-like"/>
    <property type="match status" value="1"/>
</dbReference>
<dbReference type="Proteomes" id="UP000705867">
    <property type="component" value="Unassembled WGS sequence"/>
</dbReference>
<reference evidence="4" key="1">
    <citation type="journal article" date="2021" name="bioRxiv">
        <title>Unraveling nitrogen, sulfur and carbon metabolic pathways and microbial community transcriptional responses to substrate deprivation and toxicity stresses in a bioreactor mimicking anoxic brackish coastal sediment conditions.</title>
        <authorList>
            <person name="Martins P.D."/>
            <person name="Echeveste M.J."/>
            <person name="Arshad A."/>
            <person name="Kurth J."/>
            <person name="Ouboter H."/>
            <person name="Jetten M.S.M."/>
            <person name="Welte C.U."/>
        </authorList>
    </citation>
    <scope>NUCLEOTIDE SEQUENCE</scope>
    <source>
        <strain evidence="4">MAG_39</strain>
    </source>
</reference>
<dbReference type="Pfam" id="PF01875">
    <property type="entry name" value="Memo"/>
    <property type="match status" value="1"/>
</dbReference>
<dbReference type="NCBIfam" id="TIGR04336">
    <property type="entry name" value="AmmeMemoSam_B"/>
    <property type="match status" value="1"/>
</dbReference>
<organism evidence="4 5">
    <name type="scientific">Candidatus Nitrobium versatile</name>
    <dbReference type="NCBI Taxonomy" id="2884831"/>
    <lineage>
        <taxon>Bacteria</taxon>
        <taxon>Pseudomonadati</taxon>
        <taxon>Nitrospirota</taxon>
        <taxon>Nitrospiria</taxon>
        <taxon>Nitrospirales</taxon>
        <taxon>Nitrospiraceae</taxon>
        <taxon>Candidatus Nitrobium</taxon>
    </lineage>
</organism>
<evidence type="ECO:0000256" key="2">
    <source>
        <dbReference type="HAMAP-Rule" id="MF_00055"/>
    </source>
</evidence>
<feature type="transmembrane region" description="Helical" evidence="3">
    <location>
        <begin position="217"/>
        <end position="237"/>
    </location>
</feature>
<comment type="caution">
    <text evidence="4">The sequence shown here is derived from an EMBL/GenBank/DDBJ whole genome shotgun (WGS) entry which is preliminary data.</text>
</comment>
<proteinExistence type="inferred from homology"/>
<evidence type="ECO:0000313" key="5">
    <source>
        <dbReference type="Proteomes" id="UP000705867"/>
    </source>
</evidence>
<evidence type="ECO:0000313" key="4">
    <source>
        <dbReference type="EMBL" id="MBZ0156456.1"/>
    </source>
</evidence>
<dbReference type="SUPFAM" id="SSF53213">
    <property type="entry name" value="LigB-like"/>
    <property type="match status" value="1"/>
</dbReference>
<keyword evidence="3" id="KW-1133">Transmembrane helix</keyword>
<comment type="similarity">
    <text evidence="1 2">Belongs to the MEMO1 family.</text>
</comment>
<reference evidence="4" key="2">
    <citation type="submission" date="2021-08" db="EMBL/GenBank/DDBJ databases">
        <authorList>
            <person name="Dalcin Martins P."/>
        </authorList>
    </citation>
    <scope>NUCLEOTIDE SEQUENCE</scope>
    <source>
        <strain evidence="4">MAG_39</strain>
    </source>
</reference>